<comment type="caution">
    <text evidence="5">The sequence shown here is derived from an EMBL/GenBank/DDBJ whole genome shotgun (WGS) entry which is preliminary data.</text>
</comment>
<feature type="signal peptide" evidence="3">
    <location>
        <begin position="1"/>
        <end position="31"/>
    </location>
</feature>
<accession>A0A370FII4</accession>
<evidence type="ECO:0000313" key="6">
    <source>
        <dbReference type="Proteomes" id="UP000255265"/>
    </source>
</evidence>
<name>A0A370FII4_9BURK</name>
<protein>
    <submittedName>
        <fullName evidence="5">Amino acid/amide ABC transporter substrate-binding protein (HAAT family)</fullName>
    </submittedName>
</protein>
<dbReference type="Pfam" id="PF13458">
    <property type="entry name" value="Peripla_BP_6"/>
    <property type="match status" value="1"/>
</dbReference>
<evidence type="ECO:0000313" key="5">
    <source>
        <dbReference type="EMBL" id="RDI25231.1"/>
    </source>
</evidence>
<keyword evidence="6" id="KW-1185">Reference proteome</keyword>
<dbReference type="InterPro" id="IPR028081">
    <property type="entry name" value="Leu-bd"/>
</dbReference>
<dbReference type="PANTHER" id="PTHR30483:SF38">
    <property type="entry name" value="BLR7848 PROTEIN"/>
    <property type="match status" value="1"/>
</dbReference>
<dbReference type="AlphaFoldDB" id="A0A370FII4"/>
<dbReference type="PANTHER" id="PTHR30483">
    <property type="entry name" value="LEUCINE-SPECIFIC-BINDING PROTEIN"/>
    <property type="match status" value="1"/>
</dbReference>
<organism evidence="5 6">
    <name type="scientific">Pseudacidovorax intermedius</name>
    <dbReference type="NCBI Taxonomy" id="433924"/>
    <lineage>
        <taxon>Bacteria</taxon>
        <taxon>Pseudomonadati</taxon>
        <taxon>Pseudomonadota</taxon>
        <taxon>Betaproteobacteria</taxon>
        <taxon>Burkholderiales</taxon>
        <taxon>Comamonadaceae</taxon>
        <taxon>Pseudacidovorax</taxon>
    </lineage>
</organism>
<reference evidence="5 6" key="1">
    <citation type="submission" date="2018-07" db="EMBL/GenBank/DDBJ databases">
        <title>Genomic Encyclopedia of Type Strains, Phase IV (KMG-IV): sequencing the most valuable type-strain genomes for metagenomic binning, comparative biology and taxonomic classification.</title>
        <authorList>
            <person name="Goeker M."/>
        </authorList>
    </citation>
    <scope>NUCLEOTIDE SEQUENCE [LARGE SCALE GENOMIC DNA]</scope>
    <source>
        <strain evidence="5 6">DSM 21352</strain>
    </source>
</reference>
<sequence>MKMMKSLRPLRSLAALACATLLGAAAPAALAADYKVGFITSLSGPVSSLGIPYQKGMAAAQAFKADIDGKKVQVIQLDDASDPSTAARNARKLIDEDKVDVIIGTAGSPGALAIAAVARETKTPLISIANANLPGEEGAWMVTLPQPAPLMVSAVVDRMKKSGVKTVGYIGFSDAWGDLVYDALQKSAEPAGIKVVSNERYARADSSVTGQVLKIVALRPDAVLTGTSGTPGALPYLALAERGYKGQIYGMHALINPDFVRVGGASVEGLLAPTGPVIVAEQLPADNPIRKVSMDFRAAYQKANGAAPTDAFSAYSFDAWLIFLDAAKRASAKAEPGTPQFRVALRDAITSTKELAGTHSVYNFTPNDRYGSDERSRVVVRLEKGQWKLVP</sequence>
<keyword evidence="2 3" id="KW-0732">Signal</keyword>
<dbReference type="InterPro" id="IPR028082">
    <property type="entry name" value="Peripla_BP_I"/>
</dbReference>
<dbReference type="SUPFAM" id="SSF53822">
    <property type="entry name" value="Periplasmic binding protein-like I"/>
    <property type="match status" value="1"/>
</dbReference>
<dbReference type="EMBL" id="QQAV01000004">
    <property type="protein sequence ID" value="RDI25231.1"/>
    <property type="molecule type" value="Genomic_DNA"/>
</dbReference>
<dbReference type="Proteomes" id="UP000255265">
    <property type="component" value="Unassembled WGS sequence"/>
</dbReference>
<feature type="chain" id="PRO_5016919255" evidence="3">
    <location>
        <begin position="32"/>
        <end position="391"/>
    </location>
</feature>
<evidence type="ECO:0000256" key="3">
    <source>
        <dbReference type="SAM" id="SignalP"/>
    </source>
</evidence>
<dbReference type="STRING" id="433924.NS331_06585"/>
<feature type="domain" description="Leucine-binding protein" evidence="4">
    <location>
        <begin position="34"/>
        <end position="357"/>
    </location>
</feature>
<gene>
    <name evidence="5" type="ORF">DFR41_104290</name>
</gene>
<evidence type="ECO:0000259" key="4">
    <source>
        <dbReference type="Pfam" id="PF13458"/>
    </source>
</evidence>
<dbReference type="InterPro" id="IPR051010">
    <property type="entry name" value="BCAA_transport"/>
</dbReference>
<evidence type="ECO:0000256" key="1">
    <source>
        <dbReference type="ARBA" id="ARBA00010062"/>
    </source>
</evidence>
<evidence type="ECO:0000256" key="2">
    <source>
        <dbReference type="ARBA" id="ARBA00022729"/>
    </source>
</evidence>
<dbReference type="Gene3D" id="3.40.50.2300">
    <property type="match status" value="2"/>
</dbReference>
<proteinExistence type="inferred from homology"/>
<dbReference type="CDD" id="cd06333">
    <property type="entry name" value="PBP1_ABC_RPA1789-like"/>
    <property type="match status" value="1"/>
</dbReference>
<comment type="similarity">
    <text evidence="1">Belongs to the leucine-binding protein family.</text>
</comment>